<reference evidence="1 2" key="1">
    <citation type="journal article" date="2014" name="Int. J. Syst. Evol. Microbiol.">
        <title>Complete genome sequence of Corynebacterium casei LMG S-19264T (=DSM 44701T), isolated from a smear-ripened cheese.</title>
        <authorList>
            <consortium name="US DOE Joint Genome Institute (JGI-PGF)"/>
            <person name="Walter F."/>
            <person name="Albersmeier A."/>
            <person name="Kalinowski J."/>
            <person name="Ruckert C."/>
        </authorList>
    </citation>
    <scope>NUCLEOTIDE SEQUENCE [LARGE SCALE GENOMIC DNA]</scope>
    <source>
        <strain evidence="1 2">CGMCC 1.15295</strain>
    </source>
</reference>
<sequence>MNYTLINIISYFQETIKVHQVRLINIVLVSLLIGFAACNEKVTGYVIINDFQINKAETILHPNEGKWYFQNTPLNGYAVEFYENGQIKERIGYYDGKKQGIAKFWYEDGSLAKESYYEKNQLNGTIKSWWPDGTLSTVSNYQKGKRHGEQKVWYANGQLSRKTMIKEGIEDGLQQAWLENGKIYVNYEAKNGRIFGLKRANMCYKLKNEVVETK</sequence>
<dbReference type="Pfam" id="PF07661">
    <property type="entry name" value="MORN_2"/>
    <property type="match status" value="3"/>
</dbReference>
<evidence type="ECO:0000313" key="1">
    <source>
        <dbReference type="EMBL" id="GFZ77369.1"/>
    </source>
</evidence>
<accession>A0A8J2TNB0</accession>
<dbReference type="Proteomes" id="UP000598120">
    <property type="component" value="Unassembled WGS sequence"/>
</dbReference>
<dbReference type="RefSeq" id="WP_188604607.1">
    <property type="nucleotide sequence ID" value="NZ_BMIC01000001.1"/>
</dbReference>
<dbReference type="SUPFAM" id="SSF82185">
    <property type="entry name" value="Histone H3 K4-specific methyltransferase SET7/9 N-terminal domain"/>
    <property type="match status" value="1"/>
</dbReference>
<dbReference type="EMBL" id="BMIC01000001">
    <property type="protein sequence ID" value="GFZ77369.1"/>
    <property type="molecule type" value="Genomic_DNA"/>
</dbReference>
<dbReference type="AlphaFoldDB" id="A0A8J2TNB0"/>
<evidence type="ECO:0000313" key="2">
    <source>
        <dbReference type="Proteomes" id="UP000598120"/>
    </source>
</evidence>
<name>A0A8J2TNB0_9FLAO</name>
<gene>
    <name evidence="1" type="ORF">GCM10011531_03390</name>
</gene>
<dbReference type="InterPro" id="IPR011652">
    <property type="entry name" value="MORN_2"/>
</dbReference>
<protein>
    <recommendedName>
        <fullName evidence="3">Toxin-antitoxin system YwqK family antitoxin</fullName>
    </recommendedName>
</protein>
<dbReference type="Gene3D" id="3.90.930.1">
    <property type="match status" value="1"/>
</dbReference>
<keyword evidence="2" id="KW-1185">Reference proteome</keyword>
<evidence type="ECO:0008006" key="3">
    <source>
        <dbReference type="Google" id="ProtNLM"/>
    </source>
</evidence>
<organism evidence="1 2">
    <name type="scientific">Aquaticitalea lipolytica</name>
    <dbReference type="NCBI Taxonomy" id="1247562"/>
    <lineage>
        <taxon>Bacteria</taxon>
        <taxon>Pseudomonadati</taxon>
        <taxon>Bacteroidota</taxon>
        <taxon>Flavobacteriia</taxon>
        <taxon>Flavobacteriales</taxon>
        <taxon>Flavobacteriaceae</taxon>
        <taxon>Aquaticitalea</taxon>
    </lineage>
</organism>
<comment type="caution">
    <text evidence="1">The sequence shown here is derived from an EMBL/GenBank/DDBJ whole genome shotgun (WGS) entry which is preliminary data.</text>
</comment>
<proteinExistence type="predicted"/>